<feature type="chain" id="PRO_5015779064" description="MAPEG family protein" evidence="2">
    <location>
        <begin position="22"/>
        <end position="137"/>
    </location>
</feature>
<dbReference type="EMBL" id="PTJC01000006">
    <property type="protein sequence ID" value="PPK85134.1"/>
    <property type="molecule type" value="Genomic_DNA"/>
</dbReference>
<gene>
    <name evidence="3" type="ORF">CLV84_2025</name>
</gene>
<evidence type="ECO:0000313" key="4">
    <source>
        <dbReference type="Proteomes" id="UP000237662"/>
    </source>
</evidence>
<organism evidence="3 4">
    <name type="scientific">Neolewinella xylanilytica</name>
    <dbReference type="NCBI Taxonomy" id="1514080"/>
    <lineage>
        <taxon>Bacteria</taxon>
        <taxon>Pseudomonadati</taxon>
        <taxon>Bacteroidota</taxon>
        <taxon>Saprospiria</taxon>
        <taxon>Saprospirales</taxon>
        <taxon>Lewinellaceae</taxon>
        <taxon>Neolewinella</taxon>
    </lineage>
</organism>
<feature type="transmembrane region" description="Helical" evidence="1">
    <location>
        <begin position="83"/>
        <end position="104"/>
    </location>
</feature>
<evidence type="ECO:0000256" key="1">
    <source>
        <dbReference type="SAM" id="Phobius"/>
    </source>
</evidence>
<sequence length="137" mass="15669">MMAKRIAAVLVLLFLAHLCKGIGDDLQFHYSDTVFANFDNRRFWDPDISWENKYAADAEGELIRPLRERFPGSSTVFVATTDAWHLLQAIQYALIRLAIVVLVFSRLPRPRWGYALGLYVVVWAVQGAGFWLGYYGL</sequence>
<comment type="caution">
    <text evidence="3">The sequence shown here is derived from an EMBL/GenBank/DDBJ whole genome shotgun (WGS) entry which is preliminary data.</text>
</comment>
<dbReference type="OrthoDB" id="983094at2"/>
<evidence type="ECO:0000313" key="3">
    <source>
        <dbReference type="EMBL" id="PPK85134.1"/>
    </source>
</evidence>
<proteinExistence type="predicted"/>
<dbReference type="Proteomes" id="UP000237662">
    <property type="component" value="Unassembled WGS sequence"/>
</dbReference>
<keyword evidence="1" id="KW-0472">Membrane</keyword>
<dbReference type="AlphaFoldDB" id="A0A2S6I1T9"/>
<reference evidence="3 4" key="1">
    <citation type="submission" date="2018-02" db="EMBL/GenBank/DDBJ databases">
        <title>Genomic Encyclopedia of Archaeal and Bacterial Type Strains, Phase II (KMG-II): from individual species to whole genera.</title>
        <authorList>
            <person name="Goeker M."/>
        </authorList>
    </citation>
    <scope>NUCLEOTIDE SEQUENCE [LARGE SCALE GENOMIC DNA]</scope>
    <source>
        <strain evidence="3 4">DSM 29526</strain>
    </source>
</reference>
<accession>A0A2S6I1T9</accession>
<keyword evidence="4" id="KW-1185">Reference proteome</keyword>
<keyword evidence="1" id="KW-1133">Transmembrane helix</keyword>
<keyword evidence="2" id="KW-0732">Signal</keyword>
<keyword evidence="1" id="KW-0812">Transmembrane</keyword>
<protein>
    <recommendedName>
        <fullName evidence="5">MAPEG family protein</fullName>
    </recommendedName>
</protein>
<evidence type="ECO:0000256" key="2">
    <source>
        <dbReference type="SAM" id="SignalP"/>
    </source>
</evidence>
<feature type="transmembrane region" description="Helical" evidence="1">
    <location>
        <begin position="116"/>
        <end position="134"/>
    </location>
</feature>
<feature type="signal peptide" evidence="2">
    <location>
        <begin position="1"/>
        <end position="21"/>
    </location>
</feature>
<name>A0A2S6I1T9_9BACT</name>
<evidence type="ECO:0008006" key="5">
    <source>
        <dbReference type="Google" id="ProtNLM"/>
    </source>
</evidence>